<dbReference type="Proteomes" id="UP000290637">
    <property type="component" value="Chromosome"/>
</dbReference>
<gene>
    <name evidence="1" type="ORF">EWM63_19455</name>
</gene>
<organism evidence="1 2">
    <name type="scientific">Pseudoduganella lutea</name>
    <dbReference type="NCBI Taxonomy" id="321985"/>
    <lineage>
        <taxon>Bacteria</taxon>
        <taxon>Pseudomonadati</taxon>
        <taxon>Pseudomonadota</taxon>
        <taxon>Betaproteobacteria</taxon>
        <taxon>Burkholderiales</taxon>
        <taxon>Oxalobacteraceae</taxon>
        <taxon>Telluria group</taxon>
        <taxon>Pseudoduganella</taxon>
    </lineage>
</organism>
<keyword evidence="2" id="KW-1185">Reference proteome</keyword>
<protein>
    <recommendedName>
        <fullName evidence="3">Integrase</fullName>
    </recommendedName>
</protein>
<reference evidence="1 2" key="1">
    <citation type="submission" date="2019-02" db="EMBL/GenBank/DDBJ databases">
        <title>Draft Genome Sequences of Six Type Strains of the Genus Massilia.</title>
        <authorList>
            <person name="Miess H."/>
            <person name="Frediansyhah A."/>
            <person name="Gross H."/>
        </authorList>
    </citation>
    <scope>NUCLEOTIDE SEQUENCE [LARGE SCALE GENOMIC DNA]</scope>
    <source>
        <strain evidence="1 2">DSM 17473</strain>
    </source>
</reference>
<name>A0A4V0Z3W9_9BURK</name>
<accession>A0A4V0Z3W9</accession>
<dbReference type="KEGG" id="plue:EWM63_19455"/>
<sequence>MNSLNSHLSLPLEAVGPDPWPFDRNNQFRLDHVISRGKDGIPVSTVGDFIWDWTAYEPRGRSAKIYFFYWTSGHAKVDLGEVSIARIKRMRELQQLLLVLIYRQDEGRSLGPATIKTWLRGLKHLARFAEARELEIKEVFSQRDELDSFIATVPDSTASTIVAWLSFLHEKVSYEVLGFRPAIPQRLKELKRRSQSVRDSLKQTPPLPSRVYASVIVALAEEIESIELHMEQLISLLRASIREYGRSRKEADGFLGPVLISRYGLEDYFSRRDIRQSLYGISSIVGEVFRICKLQIHAFSGMRDAEAQYLPFHCMTNVPQRHGRAHSLIEGLTTKLEGGRRRRARWVTTEEEGFRAIRIAQKFASVLYGCVGISPRYDESARDDHPLFISPGYLPWAPGVVLPADGRVHTCNLNLGRFTVLRDRICPVIVEQDIAELEEIDPFRAWREGSTYAIGTVWPLRPHQLRRSLALYANASGLVRLSSLRRQLQHITREMSLYYARGSAFSINFIQEDPRGFRQHVAFDWQNAASESQYLAFVVDVMNSTEPLHGPAGKFYEMKKGRDEVITQQVFSRGVKLGRLSYRSSPLGGCTNPAVCETSKGLRLVDTTCVTNACKYLVGKHSKIVEVIRLQRAALGRMDVTSLTYQFELEDLHALVAAEVAWQPPVLSTEAYKESDDV</sequence>
<dbReference type="RefSeq" id="WP_130188018.1">
    <property type="nucleotide sequence ID" value="NZ_CP035913.1"/>
</dbReference>
<evidence type="ECO:0008006" key="3">
    <source>
        <dbReference type="Google" id="ProtNLM"/>
    </source>
</evidence>
<dbReference type="AlphaFoldDB" id="A0A4V0Z3W9"/>
<evidence type="ECO:0000313" key="2">
    <source>
        <dbReference type="Proteomes" id="UP000290637"/>
    </source>
</evidence>
<dbReference type="OrthoDB" id="8768428at2"/>
<proteinExistence type="predicted"/>
<evidence type="ECO:0000313" key="1">
    <source>
        <dbReference type="EMBL" id="QBE64903.1"/>
    </source>
</evidence>
<dbReference type="EMBL" id="CP035913">
    <property type="protein sequence ID" value="QBE64903.1"/>
    <property type="molecule type" value="Genomic_DNA"/>
</dbReference>